<sequence>MTLIVLLLVLLVERVGLNSNSWQADRYVGWYTNKYANKVKDDDSLSLLFFILIPAIVVGVVLFVLDSRLLDFIVSLLVLGVCIGHYPIRNLYRQYLNAKERNDEEAMAILHQNLSNKNSPDDVNDTIGETLLWANFKFYAAPIFYYVVLGVPGVIFYTTLLFVTDEEKMEDHTSKLKTWLEWAFFVPARLVSLGFMFVGHFGSGLDAWLRLAGAVERPSREVLTEVAMAAEGQTKANDDSEQNPEQNLDRIHNAELMVRLAKRNMVLFLVVVALLTLYGQIV</sequence>
<evidence type="ECO:0000256" key="1">
    <source>
        <dbReference type="SAM" id="Phobius"/>
    </source>
</evidence>
<dbReference type="Pfam" id="PF17113">
    <property type="entry name" value="AmpE"/>
    <property type="match status" value="1"/>
</dbReference>
<keyword evidence="3" id="KW-1185">Reference proteome</keyword>
<dbReference type="AlphaFoldDB" id="A0A975HJR2"/>
<evidence type="ECO:0000313" key="3">
    <source>
        <dbReference type="Proteomes" id="UP000682739"/>
    </source>
</evidence>
<dbReference type="KEGG" id="psym:J1N51_12280"/>
<dbReference type="RefSeq" id="WP_208831550.1">
    <property type="nucleotide sequence ID" value="NZ_CP072110.1"/>
</dbReference>
<dbReference type="InterPro" id="IPR031347">
    <property type="entry name" value="AmpE"/>
</dbReference>
<dbReference type="PANTHER" id="PTHR38684:SF1">
    <property type="entry name" value="PROTEIN AMPE"/>
    <property type="match status" value="1"/>
</dbReference>
<keyword evidence="1" id="KW-1133">Transmembrane helix</keyword>
<feature type="transmembrane region" description="Helical" evidence="1">
    <location>
        <begin position="72"/>
        <end position="88"/>
    </location>
</feature>
<protein>
    <submittedName>
        <fullName evidence="2">Regulatory signaling modulator protein AmpE</fullName>
    </submittedName>
</protein>
<feature type="transmembrane region" description="Helical" evidence="1">
    <location>
        <begin position="143"/>
        <end position="162"/>
    </location>
</feature>
<organism evidence="2 3">
    <name type="scientific">Psychrosphaera ytuae</name>
    <dbReference type="NCBI Taxonomy" id="2820710"/>
    <lineage>
        <taxon>Bacteria</taxon>
        <taxon>Pseudomonadati</taxon>
        <taxon>Pseudomonadota</taxon>
        <taxon>Gammaproteobacteria</taxon>
        <taxon>Alteromonadales</taxon>
        <taxon>Pseudoalteromonadaceae</taxon>
        <taxon>Psychrosphaera</taxon>
    </lineage>
</organism>
<feature type="transmembrane region" description="Helical" evidence="1">
    <location>
        <begin position="265"/>
        <end position="281"/>
    </location>
</feature>
<dbReference type="GO" id="GO:0005886">
    <property type="term" value="C:plasma membrane"/>
    <property type="evidence" value="ECO:0007669"/>
    <property type="project" value="TreeGrafter"/>
</dbReference>
<name>A0A975HJR2_9GAMM</name>
<dbReference type="PANTHER" id="PTHR38684">
    <property type="entry name" value="PROTEIN AMPE"/>
    <property type="match status" value="1"/>
</dbReference>
<keyword evidence="1" id="KW-0472">Membrane</keyword>
<dbReference type="GO" id="GO:0046677">
    <property type="term" value="P:response to antibiotic"/>
    <property type="evidence" value="ECO:0007669"/>
    <property type="project" value="TreeGrafter"/>
</dbReference>
<gene>
    <name evidence="2" type="primary">ampE</name>
    <name evidence="2" type="ORF">J1N51_12280</name>
</gene>
<proteinExistence type="predicted"/>
<evidence type="ECO:0000313" key="2">
    <source>
        <dbReference type="EMBL" id="QTH63494.1"/>
    </source>
</evidence>
<reference evidence="2" key="1">
    <citation type="submission" date="2021-03" db="EMBL/GenBank/DDBJ databases">
        <title>Description of Psychrosphaera ytuae sp. nov. isolated from deep sea sediment of South China Sea.</title>
        <authorList>
            <person name="Zhang J."/>
            <person name="Xu X.-D."/>
        </authorList>
    </citation>
    <scope>NUCLEOTIDE SEQUENCE</scope>
    <source>
        <strain evidence="2">MTZ26</strain>
    </source>
</reference>
<dbReference type="EMBL" id="CP072110">
    <property type="protein sequence ID" value="QTH63494.1"/>
    <property type="molecule type" value="Genomic_DNA"/>
</dbReference>
<feature type="transmembrane region" description="Helical" evidence="1">
    <location>
        <begin position="182"/>
        <end position="201"/>
    </location>
</feature>
<dbReference type="Proteomes" id="UP000682739">
    <property type="component" value="Chromosome"/>
</dbReference>
<keyword evidence="1" id="KW-0812">Transmembrane</keyword>
<accession>A0A975HJR2</accession>
<feature type="transmembrane region" description="Helical" evidence="1">
    <location>
        <begin position="45"/>
        <end position="65"/>
    </location>
</feature>
<dbReference type="InterPro" id="IPR052966">
    <property type="entry name" value="Beta-lactamase_Reg"/>
</dbReference>